<dbReference type="InterPro" id="IPR050250">
    <property type="entry name" value="Macrolide_Exporter_MacB"/>
</dbReference>
<feature type="transmembrane region" description="Helical" evidence="6">
    <location>
        <begin position="682"/>
        <end position="706"/>
    </location>
</feature>
<comment type="subcellular location">
    <subcellularLocation>
        <location evidence="1">Cell membrane</location>
        <topology evidence="1">Multi-pass membrane protein</topology>
    </subcellularLocation>
</comment>
<proteinExistence type="predicted"/>
<dbReference type="Pfam" id="PF02687">
    <property type="entry name" value="FtsX"/>
    <property type="match status" value="2"/>
</dbReference>
<organism evidence="9 10">
    <name type="scientific">Siphonobacter aquaeclarae</name>
    <dbReference type="NCBI Taxonomy" id="563176"/>
    <lineage>
        <taxon>Bacteria</taxon>
        <taxon>Pseudomonadati</taxon>
        <taxon>Bacteroidota</taxon>
        <taxon>Cytophagia</taxon>
        <taxon>Cytophagales</taxon>
        <taxon>Cytophagaceae</taxon>
        <taxon>Siphonobacter</taxon>
    </lineage>
</organism>
<evidence type="ECO:0000256" key="3">
    <source>
        <dbReference type="ARBA" id="ARBA00022692"/>
    </source>
</evidence>
<dbReference type="STRING" id="563176.SAMN04488090_2179"/>
<dbReference type="EMBL" id="FNGS01000004">
    <property type="protein sequence ID" value="SDL98124.1"/>
    <property type="molecule type" value="Genomic_DNA"/>
</dbReference>
<keyword evidence="2" id="KW-1003">Cell membrane</keyword>
<keyword evidence="4 6" id="KW-1133">Transmembrane helix</keyword>
<feature type="transmembrane region" description="Helical" evidence="6">
    <location>
        <begin position="394"/>
        <end position="416"/>
    </location>
</feature>
<dbReference type="PANTHER" id="PTHR30572">
    <property type="entry name" value="MEMBRANE COMPONENT OF TRANSPORTER-RELATED"/>
    <property type="match status" value="1"/>
</dbReference>
<dbReference type="AlphaFoldDB" id="A0A1G9PHC0"/>
<feature type="transmembrane region" description="Helical" evidence="6">
    <location>
        <begin position="298"/>
        <end position="322"/>
    </location>
</feature>
<feature type="transmembrane region" description="Helical" evidence="6">
    <location>
        <begin position="21"/>
        <end position="41"/>
    </location>
</feature>
<feature type="transmembrane region" description="Helical" evidence="6">
    <location>
        <begin position="726"/>
        <end position="746"/>
    </location>
</feature>
<name>A0A1G9PHC0_9BACT</name>
<evidence type="ECO:0000256" key="1">
    <source>
        <dbReference type="ARBA" id="ARBA00004651"/>
    </source>
</evidence>
<evidence type="ECO:0000259" key="8">
    <source>
        <dbReference type="Pfam" id="PF12704"/>
    </source>
</evidence>
<evidence type="ECO:0000313" key="9">
    <source>
        <dbReference type="EMBL" id="SDL98124.1"/>
    </source>
</evidence>
<evidence type="ECO:0000256" key="4">
    <source>
        <dbReference type="ARBA" id="ARBA00022989"/>
    </source>
</evidence>
<dbReference type="InterPro" id="IPR025857">
    <property type="entry name" value="MacB_PCD"/>
</dbReference>
<dbReference type="GO" id="GO:0005886">
    <property type="term" value="C:plasma membrane"/>
    <property type="evidence" value="ECO:0007669"/>
    <property type="project" value="UniProtKB-SubCell"/>
</dbReference>
<feature type="transmembrane region" description="Helical" evidence="6">
    <location>
        <begin position="436"/>
        <end position="459"/>
    </location>
</feature>
<sequence length="805" mass="89039">MFSNYLKIAWRNLVKNPVFSLINIVGLTLGLTVVMLILLFVRDEVSYDQFHEKGDRLYRLVSTYKAPDGKEFHSSITGTPHGPGFQREIPAIESICRVKGWDMLVKKGSEGIKEKVVYVDSTFFHCFSFSLLKGNPEKVLSGLSSAVITNEMAMRQFGTTDVLGKTLEIDLDGKFETFYISGLAAASPMNSSLRFDVLIPFAKSLPTSAEERAKSETDWMSSHLNTFVLLHEKASPAQVRAQFPRVFQKYAGEQLAKLRKDYGMKESVAYDIQPYPEIHLNNRYGMGNGLSDGSNVTYSYILLGIAGLILFIASVNFVNLTLARSLRRGKEIGIRKVTGSTRGQLISQFLGESFLLTLLAFFPAFGLVELLLPYFSELSNKTLKTSFLANPETILGFAGLLLLVSFLAGAYPAMVLSRFKPVDTLYGRFRLGGKNLLGKTLVCVQFSIAIFLLIGTFVLHSQFRYIAATPAGYRSEGILRVSMPWGRGNATAFRDKVVRIPGVEKVSQRSGGWKSASGFHVNHKRIDESIYFEDIDANHLPLLEVPIVAGRNFDAGVPSDSLNKILVNESFVKAYFKPGQPVVGQSIERLRDGNILVSQEIIGVVKDYHLGSLREKIRPMVWYLGNPAKMTGVYLQAKPGYTVLPAIERAFHQAAPYSTFSYTFLEDDRMSAYGDDTRWRKIITYVSAISILISLLGLFGLTSLSLEQRTKEIGIRKVLGAGVGQIARLVTVDFLRLILIAGVLAMPLGYYASQQWLEGFAYRISLGWGIFAGAGLLVLAIAILTIGSQAIKAALVNPVKSLKAE</sequence>
<keyword evidence="3 6" id="KW-0812">Transmembrane</keyword>
<accession>A0A1G9PHC0</accession>
<dbReference type="OrthoDB" id="5933722at2"/>
<dbReference type="RefSeq" id="WP_093201667.1">
    <property type="nucleotide sequence ID" value="NZ_FNGS01000004.1"/>
</dbReference>
<reference evidence="9 10" key="1">
    <citation type="submission" date="2016-10" db="EMBL/GenBank/DDBJ databases">
        <authorList>
            <person name="de Groot N.N."/>
        </authorList>
    </citation>
    <scope>NUCLEOTIDE SEQUENCE [LARGE SCALE GENOMIC DNA]</scope>
    <source>
        <strain evidence="9 10">DSM 21668</strain>
    </source>
</reference>
<feature type="domain" description="ABC3 transporter permease C-terminal" evidence="7">
    <location>
        <begin position="305"/>
        <end position="420"/>
    </location>
</feature>
<evidence type="ECO:0000313" key="10">
    <source>
        <dbReference type="Proteomes" id="UP000198901"/>
    </source>
</evidence>
<dbReference type="Pfam" id="PF12704">
    <property type="entry name" value="MacB_PCD"/>
    <property type="match status" value="2"/>
</dbReference>
<evidence type="ECO:0000256" key="5">
    <source>
        <dbReference type="ARBA" id="ARBA00023136"/>
    </source>
</evidence>
<dbReference type="GO" id="GO:0022857">
    <property type="term" value="F:transmembrane transporter activity"/>
    <property type="evidence" value="ECO:0007669"/>
    <property type="project" value="TreeGrafter"/>
</dbReference>
<dbReference type="InterPro" id="IPR003838">
    <property type="entry name" value="ABC3_permease_C"/>
</dbReference>
<dbReference type="PANTHER" id="PTHR30572:SF18">
    <property type="entry name" value="ABC-TYPE MACROLIDE FAMILY EXPORT SYSTEM PERMEASE COMPONENT 2"/>
    <property type="match status" value="1"/>
</dbReference>
<feature type="transmembrane region" description="Helical" evidence="6">
    <location>
        <begin position="354"/>
        <end position="374"/>
    </location>
</feature>
<evidence type="ECO:0000259" key="7">
    <source>
        <dbReference type="Pfam" id="PF02687"/>
    </source>
</evidence>
<evidence type="ECO:0000256" key="6">
    <source>
        <dbReference type="SAM" id="Phobius"/>
    </source>
</evidence>
<gene>
    <name evidence="9" type="ORF">SAMN04488090_2179</name>
</gene>
<keyword evidence="10" id="KW-1185">Reference proteome</keyword>
<keyword evidence="5 6" id="KW-0472">Membrane</keyword>
<feature type="transmembrane region" description="Helical" evidence="6">
    <location>
        <begin position="766"/>
        <end position="786"/>
    </location>
</feature>
<feature type="domain" description="ABC3 transporter permease C-terminal" evidence="7">
    <location>
        <begin position="686"/>
        <end position="794"/>
    </location>
</feature>
<protein>
    <submittedName>
        <fullName evidence="9">Putative ABC transport system permease protein</fullName>
    </submittedName>
</protein>
<dbReference type="Proteomes" id="UP000198901">
    <property type="component" value="Unassembled WGS sequence"/>
</dbReference>
<evidence type="ECO:0000256" key="2">
    <source>
        <dbReference type="ARBA" id="ARBA00022475"/>
    </source>
</evidence>
<feature type="domain" description="MacB-like periplasmic core" evidence="8">
    <location>
        <begin position="20"/>
        <end position="243"/>
    </location>
</feature>
<feature type="domain" description="MacB-like periplasmic core" evidence="8">
    <location>
        <begin position="448"/>
        <end position="640"/>
    </location>
</feature>